<evidence type="ECO:0000256" key="9">
    <source>
        <dbReference type="ARBA" id="ARBA00022842"/>
    </source>
</evidence>
<comment type="catalytic activity">
    <reaction evidence="10 11">
        <text>heptanedioate + ATP + CoA = 6-carboxyhexanoyl-CoA + AMP + diphosphate</text>
        <dbReference type="Rhea" id="RHEA:14781"/>
        <dbReference type="ChEBI" id="CHEBI:30616"/>
        <dbReference type="ChEBI" id="CHEBI:33019"/>
        <dbReference type="ChEBI" id="CHEBI:36165"/>
        <dbReference type="ChEBI" id="CHEBI:57287"/>
        <dbReference type="ChEBI" id="CHEBI:57360"/>
        <dbReference type="ChEBI" id="CHEBI:456215"/>
        <dbReference type="EC" id="6.2.1.14"/>
    </reaction>
</comment>
<feature type="region of interest" description="Disordered" evidence="12">
    <location>
        <begin position="1"/>
        <end position="22"/>
    </location>
</feature>
<keyword evidence="8 11" id="KW-0067">ATP-binding</keyword>
<dbReference type="InterPro" id="IPR005499">
    <property type="entry name" value="BioW"/>
</dbReference>
<keyword evidence="7 11" id="KW-0093">Biotin biosynthesis</keyword>
<evidence type="ECO:0000256" key="4">
    <source>
        <dbReference type="ARBA" id="ARBA00012984"/>
    </source>
</evidence>
<evidence type="ECO:0000313" key="13">
    <source>
        <dbReference type="EMBL" id="KEO83070.1"/>
    </source>
</evidence>
<evidence type="ECO:0000256" key="8">
    <source>
        <dbReference type="ARBA" id="ARBA00022840"/>
    </source>
</evidence>
<dbReference type="EMBL" id="JMIR01000015">
    <property type="protein sequence ID" value="KEO83070.1"/>
    <property type="molecule type" value="Genomic_DNA"/>
</dbReference>
<dbReference type="GO" id="GO:0005524">
    <property type="term" value="F:ATP binding"/>
    <property type="evidence" value="ECO:0007669"/>
    <property type="project" value="UniProtKB-KW"/>
</dbReference>
<comment type="pathway">
    <text evidence="2 11">Metabolic intermediate metabolism; pimeloyl-CoA biosynthesis; pimeloyl-CoA from pimelate: step 1/1.</text>
</comment>
<keyword evidence="5 11" id="KW-0436">Ligase</keyword>
<evidence type="ECO:0000256" key="5">
    <source>
        <dbReference type="ARBA" id="ARBA00022598"/>
    </source>
</evidence>
<accession>A0A074LRH0</accession>
<dbReference type="Proteomes" id="UP000027931">
    <property type="component" value="Unassembled WGS sequence"/>
</dbReference>
<gene>
    <name evidence="11" type="primary">bioW</name>
    <name evidence="13" type="ORF">EL26_12345</name>
</gene>
<dbReference type="NCBIfam" id="NF002360">
    <property type="entry name" value="PRK01322.1"/>
    <property type="match status" value="1"/>
</dbReference>
<evidence type="ECO:0000256" key="12">
    <source>
        <dbReference type="SAM" id="MobiDB-lite"/>
    </source>
</evidence>
<comment type="caution">
    <text evidence="13">The sequence shown here is derived from an EMBL/GenBank/DDBJ whole genome shotgun (WGS) entry which is preliminary data.</text>
</comment>
<evidence type="ECO:0000256" key="6">
    <source>
        <dbReference type="ARBA" id="ARBA00022741"/>
    </source>
</evidence>
<evidence type="ECO:0000256" key="3">
    <source>
        <dbReference type="ARBA" id="ARBA00011738"/>
    </source>
</evidence>
<evidence type="ECO:0000256" key="2">
    <source>
        <dbReference type="ARBA" id="ARBA00005075"/>
    </source>
</evidence>
<dbReference type="eggNOG" id="COG1424">
    <property type="taxonomic scope" value="Bacteria"/>
</dbReference>
<reference evidence="13 14" key="1">
    <citation type="journal article" date="2013" name="Int. J. Syst. Evol. Microbiol.">
        <title>Tumebacillus flagellatus sp. nov., an alpha-amylase/pullulanase-producing bacterium isolated from cassava wastewater.</title>
        <authorList>
            <person name="Wang Q."/>
            <person name="Xie N."/>
            <person name="Qin Y."/>
            <person name="Shen N."/>
            <person name="Zhu J."/>
            <person name="Mi H."/>
            <person name="Huang R."/>
        </authorList>
    </citation>
    <scope>NUCLEOTIDE SEQUENCE [LARGE SCALE GENOMIC DNA]</scope>
    <source>
        <strain evidence="13 14">GST4</strain>
    </source>
</reference>
<comment type="cofactor">
    <cofactor evidence="1 11">
        <name>Mg(2+)</name>
        <dbReference type="ChEBI" id="CHEBI:18420"/>
    </cofactor>
</comment>
<evidence type="ECO:0000256" key="10">
    <source>
        <dbReference type="ARBA" id="ARBA00049553"/>
    </source>
</evidence>
<dbReference type="NCBIfam" id="TIGR01204">
    <property type="entry name" value="bioW"/>
    <property type="match status" value="1"/>
</dbReference>
<evidence type="ECO:0000313" key="14">
    <source>
        <dbReference type="Proteomes" id="UP000027931"/>
    </source>
</evidence>
<dbReference type="UniPathway" id="UPA00999">
    <property type="reaction ID" value="UER00351"/>
</dbReference>
<evidence type="ECO:0000256" key="1">
    <source>
        <dbReference type="ARBA" id="ARBA00001946"/>
    </source>
</evidence>
<dbReference type="GO" id="GO:0009102">
    <property type="term" value="P:biotin biosynthetic process"/>
    <property type="evidence" value="ECO:0007669"/>
    <property type="project" value="UniProtKB-UniRule"/>
</dbReference>
<keyword evidence="6 11" id="KW-0547">Nucleotide-binding</keyword>
<dbReference type="GO" id="GO:0042410">
    <property type="term" value="F:6-carboxyhexanoate-CoA ligase activity"/>
    <property type="evidence" value="ECO:0007669"/>
    <property type="project" value="UniProtKB-UniRule"/>
</dbReference>
<dbReference type="EC" id="6.2.1.14" evidence="4 11"/>
<organism evidence="13 14">
    <name type="scientific">Tumebacillus flagellatus</name>
    <dbReference type="NCBI Taxonomy" id="1157490"/>
    <lineage>
        <taxon>Bacteria</taxon>
        <taxon>Bacillati</taxon>
        <taxon>Bacillota</taxon>
        <taxon>Bacilli</taxon>
        <taxon>Bacillales</taxon>
        <taxon>Alicyclobacillaceae</taxon>
        <taxon>Tumebacillus</taxon>
    </lineage>
</organism>
<sequence>MRAAAGGPHEAGGSHISGGERLVPPSEVEFRVQELVRRALLHEKGEPDFLCVTVERVPQEAVRSLSALPISKRDVRDLEEGRSVAVEILAEAGISREAALRAVAWLAQGPAPDGGAMRGAIVMDADTGERLESDPARGVRVSRIDWHPDELPAWQDEVRHLGIANERVAEALALATKVVQTPGTVAELCWSDDPGYVTGYVASKRHGYVRIPFLKERGSPLGGRVFFVRGISTVEEYETALQTPVLLRREEKKRHDV</sequence>
<evidence type="ECO:0000256" key="11">
    <source>
        <dbReference type="HAMAP-Rule" id="MF_00668"/>
    </source>
</evidence>
<comment type="similarity">
    <text evidence="11">Belongs to the BioW family.</text>
</comment>
<keyword evidence="14" id="KW-1185">Reference proteome</keyword>
<dbReference type="AlphaFoldDB" id="A0A074LRH0"/>
<proteinExistence type="inferred from homology"/>
<comment type="function">
    <text evidence="11">Catalyzes the transformation of pimelate into pimeloyl-CoA with concomitant hydrolysis of ATP to AMP.</text>
</comment>
<dbReference type="Pfam" id="PF03744">
    <property type="entry name" value="BioW"/>
    <property type="match status" value="1"/>
</dbReference>
<protein>
    <recommendedName>
        <fullName evidence="4 11">6-carboxyhexanoate--CoA ligase</fullName>
        <ecNumber evidence="4 11">6.2.1.14</ecNumber>
    </recommendedName>
    <alternativeName>
        <fullName evidence="11">Pimeloyl-CoA synthase</fullName>
    </alternativeName>
</protein>
<evidence type="ECO:0000256" key="7">
    <source>
        <dbReference type="ARBA" id="ARBA00022756"/>
    </source>
</evidence>
<comment type="subunit">
    <text evidence="3 11">Homodimer.</text>
</comment>
<keyword evidence="9 11" id="KW-0460">Magnesium</keyword>
<dbReference type="STRING" id="1157490.EL26_12345"/>
<dbReference type="GO" id="GO:0000287">
    <property type="term" value="F:magnesium ion binding"/>
    <property type="evidence" value="ECO:0007669"/>
    <property type="project" value="UniProtKB-UniRule"/>
</dbReference>
<dbReference type="HAMAP" id="MF_00668">
    <property type="entry name" value="BioW"/>
    <property type="match status" value="1"/>
</dbReference>
<name>A0A074LRH0_9BACL</name>